<keyword evidence="5" id="KW-0443">Lipid metabolism</keyword>
<dbReference type="PANTHER" id="PTHR43290">
    <property type="entry name" value="MEVALONATE KINASE"/>
    <property type="match status" value="1"/>
</dbReference>
<keyword evidence="4" id="KW-0067">ATP-binding</keyword>
<organism evidence="8 9">
    <name type="scientific">Pseudobdellovibrio exovorus JSS</name>
    <dbReference type="NCBI Taxonomy" id="1184267"/>
    <lineage>
        <taxon>Bacteria</taxon>
        <taxon>Pseudomonadati</taxon>
        <taxon>Bdellovibrionota</taxon>
        <taxon>Bdellovibrionia</taxon>
        <taxon>Bdellovibrionales</taxon>
        <taxon>Pseudobdellovibrionaceae</taxon>
        <taxon>Pseudobdellovibrio</taxon>
    </lineage>
</organism>
<evidence type="ECO:0000313" key="9">
    <source>
        <dbReference type="Proteomes" id="UP000012040"/>
    </source>
</evidence>
<dbReference type="Pfam" id="PF08544">
    <property type="entry name" value="GHMP_kinases_C"/>
    <property type="match status" value="1"/>
</dbReference>
<dbReference type="InterPro" id="IPR020568">
    <property type="entry name" value="Ribosomal_Su5_D2-typ_SF"/>
</dbReference>
<dbReference type="PANTHER" id="PTHR43290:SF1">
    <property type="entry name" value="GLUCURONOKINASE 1-RELATED"/>
    <property type="match status" value="1"/>
</dbReference>
<dbReference type="OrthoDB" id="128417at2"/>
<dbReference type="Pfam" id="PF00288">
    <property type="entry name" value="GHMP_kinases_N"/>
    <property type="match status" value="1"/>
</dbReference>
<dbReference type="InterPro" id="IPR001174">
    <property type="entry name" value="HddA/FKP"/>
</dbReference>
<dbReference type="SUPFAM" id="SSF55060">
    <property type="entry name" value="GHMP Kinase, C-terminal domain"/>
    <property type="match status" value="1"/>
</dbReference>
<reference evidence="8 9" key="1">
    <citation type="journal article" date="2013" name="ISME J.">
        <title>By their genes ye shall know them: genomic signatures of predatory bacteria.</title>
        <authorList>
            <person name="Pasternak Z."/>
            <person name="Pietrokovski S."/>
            <person name="Rotem O."/>
            <person name="Gophna U."/>
            <person name="Lurie-Weinberger M.N."/>
            <person name="Jurkevitch E."/>
        </authorList>
    </citation>
    <scope>NUCLEOTIDE SEQUENCE [LARGE SCALE GENOMIC DNA]</scope>
    <source>
        <strain evidence="8 9">JSS</strain>
    </source>
</reference>
<dbReference type="InterPro" id="IPR036554">
    <property type="entry name" value="GHMP_kinase_C_sf"/>
</dbReference>
<dbReference type="KEGG" id="bex:A11Q_821"/>
<evidence type="ECO:0000256" key="4">
    <source>
        <dbReference type="ARBA" id="ARBA00022840"/>
    </source>
</evidence>
<sequence length="338" mass="37257">MLNSVKFKSPTRVDLSGGTLDMWPLFNFTNNAVTINLAIDIWTTCEVHARTDSQLKIKSLDLNKEWTFADAQSFFESTDSNIKLYQAILSAFRHEILNLKTGFELQTQSQSPIGGGLGGSSSLTISMLKALGAFLQLPKLEVNEIVHLAHNLEAKLLRTPTGTQDYYPAVTGGLSFIDYNEKEISQEVLSLDGTPFAENFLLVYTGRSHHSGLNNFEVLKSAVEGDAVVLEALNEIKSISEELREVIRAQRWAEIPALFKREYNARIRLTPAFSSPEIEKLSEICLAAGAQAVKICGAGGGGCVLVWVSPDFREKVVSACQKEKFQCLNAKPINPLTE</sequence>
<dbReference type="SUPFAM" id="SSF54211">
    <property type="entry name" value="Ribosomal protein S5 domain 2-like"/>
    <property type="match status" value="1"/>
</dbReference>
<keyword evidence="9" id="KW-1185">Reference proteome</keyword>
<evidence type="ECO:0000256" key="1">
    <source>
        <dbReference type="ARBA" id="ARBA00022516"/>
    </source>
</evidence>
<dbReference type="GO" id="GO:0005524">
    <property type="term" value="F:ATP binding"/>
    <property type="evidence" value="ECO:0007669"/>
    <property type="project" value="UniProtKB-KW"/>
</dbReference>
<dbReference type="EMBL" id="CP003537">
    <property type="protein sequence ID" value="AGH95039.1"/>
    <property type="molecule type" value="Genomic_DNA"/>
</dbReference>
<evidence type="ECO:0000313" key="8">
    <source>
        <dbReference type="EMBL" id="AGH95039.1"/>
    </source>
</evidence>
<dbReference type="HOGENOM" id="CLU_048558_1_0_7"/>
<dbReference type="PRINTS" id="PR00960">
    <property type="entry name" value="LMBPPROTEIN"/>
</dbReference>
<dbReference type="STRING" id="1184267.A11Q_821"/>
<evidence type="ECO:0000256" key="5">
    <source>
        <dbReference type="ARBA" id="ARBA00023098"/>
    </source>
</evidence>
<keyword evidence="2" id="KW-0547">Nucleotide-binding</keyword>
<dbReference type="InterPro" id="IPR006204">
    <property type="entry name" value="GHMP_kinase_N_dom"/>
</dbReference>
<keyword evidence="3 8" id="KW-0808">Transferase</keyword>
<dbReference type="AlphaFoldDB" id="M4VPJ2"/>
<dbReference type="GO" id="GO:0005829">
    <property type="term" value="C:cytosol"/>
    <property type="evidence" value="ECO:0007669"/>
    <property type="project" value="TreeGrafter"/>
</dbReference>
<dbReference type="RefSeq" id="WP_015469529.1">
    <property type="nucleotide sequence ID" value="NC_020813.1"/>
</dbReference>
<protein>
    <submittedName>
        <fullName evidence="8">Galactokinase</fullName>
    </submittedName>
</protein>
<dbReference type="Gene3D" id="3.30.230.120">
    <property type="match status" value="1"/>
</dbReference>
<evidence type="ECO:0000256" key="3">
    <source>
        <dbReference type="ARBA" id="ARBA00022777"/>
    </source>
</evidence>
<accession>M4VPJ2</accession>
<gene>
    <name evidence="8" type="ORF">A11Q_821</name>
</gene>
<dbReference type="eggNOG" id="COG2605">
    <property type="taxonomic scope" value="Bacteria"/>
</dbReference>
<feature type="domain" description="GHMP kinase N-terminal" evidence="6">
    <location>
        <begin position="88"/>
        <end position="173"/>
    </location>
</feature>
<dbReference type="InterPro" id="IPR006205">
    <property type="entry name" value="Mev_gal_kin"/>
</dbReference>
<evidence type="ECO:0000256" key="2">
    <source>
        <dbReference type="ARBA" id="ARBA00022741"/>
    </source>
</evidence>
<dbReference type="InterPro" id="IPR013750">
    <property type="entry name" value="GHMP_kinase_C_dom"/>
</dbReference>
<evidence type="ECO:0000259" key="7">
    <source>
        <dbReference type="Pfam" id="PF08544"/>
    </source>
</evidence>
<evidence type="ECO:0000259" key="6">
    <source>
        <dbReference type="Pfam" id="PF00288"/>
    </source>
</evidence>
<dbReference type="Proteomes" id="UP000012040">
    <property type="component" value="Chromosome"/>
</dbReference>
<dbReference type="GO" id="GO:0019287">
    <property type="term" value="P:isopentenyl diphosphate biosynthetic process, mevalonate pathway"/>
    <property type="evidence" value="ECO:0007669"/>
    <property type="project" value="TreeGrafter"/>
</dbReference>
<proteinExistence type="predicted"/>
<keyword evidence="1" id="KW-0444">Lipid biosynthesis</keyword>
<keyword evidence="3 8" id="KW-0418">Kinase</keyword>
<name>M4VPJ2_9BACT</name>
<dbReference type="GO" id="GO:0004496">
    <property type="term" value="F:mevalonate kinase activity"/>
    <property type="evidence" value="ECO:0007669"/>
    <property type="project" value="InterPro"/>
</dbReference>
<feature type="domain" description="GHMP kinase C-terminal" evidence="7">
    <location>
        <begin position="270"/>
        <end position="322"/>
    </location>
</feature>
<dbReference type="PATRIC" id="fig|1184267.3.peg.831"/>